<dbReference type="OrthoDB" id="10253401at2759"/>
<dbReference type="EMBL" id="GL876969">
    <property type="protein sequence ID" value="KLU86472.1"/>
    <property type="molecule type" value="Genomic_DNA"/>
</dbReference>
<reference evidence="3" key="4">
    <citation type="journal article" date="2015" name="G3 (Bethesda)">
        <title>Genome sequences of three phytopathogenic species of the Magnaporthaceae family of fungi.</title>
        <authorList>
            <person name="Okagaki L.H."/>
            <person name="Nunes C.C."/>
            <person name="Sailsbery J."/>
            <person name="Clay B."/>
            <person name="Brown D."/>
            <person name="John T."/>
            <person name="Oh Y."/>
            <person name="Young N."/>
            <person name="Fitzgerald M."/>
            <person name="Haas B.J."/>
            <person name="Zeng Q."/>
            <person name="Young S."/>
            <person name="Adiconis X."/>
            <person name="Fan L."/>
            <person name="Levin J.Z."/>
            <person name="Mitchell T.K."/>
            <person name="Okubara P.A."/>
            <person name="Farman M.L."/>
            <person name="Kohn L.M."/>
            <person name="Birren B."/>
            <person name="Ma L.-J."/>
            <person name="Dean R.A."/>
        </authorList>
    </citation>
    <scope>NUCLEOTIDE SEQUENCE</scope>
    <source>
        <strain evidence="3">ATCC 64411 / 73-15</strain>
    </source>
</reference>
<dbReference type="VEuPathDB" id="FungiDB:MAPG_05484"/>
<feature type="domain" description="Multiprotein bridging factor 1 N-terminal" evidence="1">
    <location>
        <begin position="3"/>
        <end position="79"/>
    </location>
</feature>
<accession>A0A0C4DZI2</accession>
<reference evidence="2" key="3">
    <citation type="submission" date="2011-03" db="EMBL/GenBank/DDBJ databases">
        <title>Annotation of Magnaporthe poae ATCC 64411.</title>
        <authorList>
            <person name="Ma L.-J."/>
            <person name="Dead R."/>
            <person name="Young S.K."/>
            <person name="Zeng Q."/>
            <person name="Gargeya S."/>
            <person name="Fitzgerald M."/>
            <person name="Haas B."/>
            <person name="Abouelleil A."/>
            <person name="Alvarado L."/>
            <person name="Arachchi H.M."/>
            <person name="Berlin A."/>
            <person name="Brown A."/>
            <person name="Chapman S.B."/>
            <person name="Chen Z."/>
            <person name="Dunbar C."/>
            <person name="Freedman E."/>
            <person name="Gearin G."/>
            <person name="Gellesch M."/>
            <person name="Goldberg J."/>
            <person name="Griggs A."/>
            <person name="Gujja S."/>
            <person name="Heiman D."/>
            <person name="Howarth C."/>
            <person name="Larson L."/>
            <person name="Lui A."/>
            <person name="MacDonald P.J.P."/>
            <person name="Mehta T."/>
            <person name="Montmayeur A."/>
            <person name="Murphy C."/>
            <person name="Neiman D."/>
            <person name="Pearson M."/>
            <person name="Priest M."/>
            <person name="Roberts A."/>
            <person name="Saif S."/>
            <person name="Shea T."/>
            <person name="Shenoy N."/>
            <person name="Sisk P."/>
            <person name="Stolte C."/>
            <person name="Sykes S."/>
            <person name="Yandava C."/>
            <person name="Wortman J."/>
            <person name="Nusbaum C."/>
            <person name="Birren B."/>
        </authorList>
    </citation>
    <scope>NUCLEOTIDE SEQUENCE</scope>
    <source>
        <strain evidence="2">ATCC 64411</strain>
    </source>
</reference>
<evidence type="ECO:0000313" key="4">
    <source>
        <dbReference type="Proteomes" id="UP000011715"/>
    </source>
</evidence>
<dbReference type="AlphaFoldDB" id="A0A0C4DZI2"/>
<keyword evidence="4" id="KW-1185">Reference proteome</keyword>
<reference evidence="4" key="2">
    <citation type="submission" date="2010-05" db="EMBL/GenBank/DDBJ databases">
        <title>The genome sequence of Magnaporthe poae strain ATCC 64411.</title>
        <authorList>
            <person name="Ma L.-J."/>
            <person name="Dead R."/>
            <person name="Young S."/>
            <person name="Zeng Q."/>
            <person name="Koehrsen M."/>
            <person name="Alvarado L."/>
            <person name="Berlin A."/>
            <person name="Chapman S.B."/>
            <person name="Chen Z."/>
            <person name="Freedman E."/>
            <person name="Gellesch M."/>
            <person name="Goldberg J."/>
            <person name="Griggs A."/>
            <person name="Gujja S."/>
            <person name="Heilman E.R."/>
            <person name="Heiman D."/>
            <person name="Hepburn T."/>
            <person name="Howarth C."/>
            <person name="Jen D."/>
            <person name="Larson L."/>
            <person name="Mehta T."/>
            <person name="Neiman D."/>
            <person name="Pearson M."/>
            <person name="Roberts A."/>
            <person name="Saif S."/>
            <person name="Shea T."/>
            <person name="Shenoy N."/>
            <person name="Sisk P."/>
            <person name="Stolte C."/>
            <person name="Sykes S."/>
            <person name="Walk T."/>
            <person name="White J."/>
            <person name="Yandava C."/>
            <person name="Haas B."/>
            <person name="Nusbaum C."/>
            <person name="Birren B."/>
        </authorList>
    </citation>
    <scope>NUCLEOTIDE SEQUENCE [LARGE SCALE GENOMIC DNA]</scope>
    <source>
        <strain evidence="4">ATCC 64411 / 73-15</strain>
    </source>
</reference>
<protein>
    <recommendedName>
        <fullName evidence="1">Multiprotein bridging factor 1 N-terminal domain-containing protein</fullName>
    </recommendedName>
</protein>
<dbReference type="InterPro" id="IPR013729">
    <property type="entry name" value="MBF1_N"/>
</dbReference>
<gene>
    <name evidence="2" type="ORF">MAPG_05484</name>
</gene>
<evidence type="ECO:0000259" key="1">
    <source>
        <dbReference type="Pfam" id="PF08523"/>
    </source>
</evidence>
<dbReference type="Proteomes" id="UP000011715">
    <property type="component" value="Unassembled WGS sequence"/>
</dbReference>
<organism evidence="3 4">
    <name type="scientific">Magnaporthiopsis poae (strain ATCC 64411 / 73-15)</name>
    <name type="common">Kentucky bluegrass fungus</name>
    <name type="synonym">Magnaporthe poae</name>
    <dbReference type="NCBI Taxonomy" id="644358"/>
    <lineage>
        <taxon>Eukaryota</taxon>
        <taxon>Fungi</taxon>
        <taxon>Dikarya</taxon>
        <taxon>Ascomycota</taxon>
        <taxon>Pezizomycotina</taxon>
        <taxon>Sordariomycetes</taxon>
        <taxon>Sordariomycetidae</taxon>
        <taxon>Magnaporthales</taxon>
        <taxon>Magnaporthaceae</taxon>
        <taxon>Magnaporthiopsis</taxon>
    </lineage>
</organism>
<evidence type="ECO:0000313" key="3">
    <source>
        <dbReference type="EnsemblFungi" id="MAPG_05484T0"/>
    </source>
</evidence>
<evidence type="ECO:0000313" key="2">
    <source>
        <dbReference type="EMBL" id="KLU86472.1"/>
    </source>
</evidence>
<sequence>MSAWDVAEVKIGKGAYGGSTGPYEKVVKNNALRNQAARQGNLTSMKKVYGTANGSASALMNQQRNARIDRAEGPMPTQRDTKKERVQENLKLLCTHLEISRDQVAKAGNTTRDKVFMSKTAAPTWQPDPIALNLIENTYGWCIRAGKYGPKGNCKHAEQKLEYQNKIKKKWDGKQPLLPGEKRP</sequence>
<reference evidence="2" key="1">
    <citation type="submission" date="2010-05" db="EMBL/GenBank/DDBJ databases">
        <title>The Genome Sequence of Magnaporthe poae strain ATCC 64411.</title>
        <authorList>
            <consortium name="The Broad Institute Genome Sequencing Platform"/>
            <consortium name="Broad Institute Genome Sequencing Center for Infectious Disease"/>
            <person name="Ma L.-J."/>
            <person name="Dead R."/>
            <person name="Young S."/>
            <person name="Zeng Q."/>
            <person name="Koehrsen M."/>
            <person name="Alvarado L."/>
            <person name="Berlin A."/>
            <person name="Chapman S.B."/>
            <person name="Chen Z."/>
            <person name="Freedman E."/>
            <person name="Gellesch M."/>
            <person name="Goldberg J."/>
            <person name="Griggs A."/>
            <person name="Gujja S."/>
            <person name="Heilman E.R."/>
            <person name="Heiman D."/>
            <person name="Hepburn T."/>
            <person name="Howarth C."/>
            <person name="Jen D."/>
            <person name="Larson L."/>
            <person name="Mehta T."/>
            <person name="Neiman D."/>
            <person name="Pearson M."/>
            <person name="Roberts A."/>
            <person name="Saif S."/>
            <person name="Shea T."/>
            <person name="Shenoy N."/>
            <person name="Sisk P."/>
            <person name="Stolte C."/>
            <person name="Sykes S."/>
            <person name="Walk T."/>
            <person name="White J."/>
            <person name="Yandava C."/>
            <person name="Haas B."/>
            <person name="Nusbaum C."/>
            <person name="Birren B."/>
        </authorList>
    </citation>
    <scope>NUCLEOTIDE SEQUENCE</scope>
    <source>
        <strain evidence="2">ATCC 64411</strain>
    </source>
</reference>
<proteinExistence type="predicted"/>
<dbReference type="EMBL" id="ADBL01001306">
    <property type="status" value="NOT_ANNOTATED_CDS"/>
    <property type="molecule type" value="Genomic_DNA"/>
</dbReference>
<name>A0A0C4DZI2_MAGP6</name>
<dbReference type="EnsemblFungi" id="MAPG_05484T0">
    <property type="protein sequence ID" value="MAPG_05484T0"/>
    <property type="gene ID" value="MAPG_05484"/>
</dbReference>
<dbReference type="Pfam" id="PF08523">
    <property type="entry name" value="MBF1"/>
    <property type="match status" value="1"/>
</dbReference>
<reference evidence="3" key="5">
    <citation type="submission" date="2015-06" db="UniProtKB">
        <authorList>
            <consortium name="EnsemblFungi"/>
        </authorList>
    </citation>
    <scope>IDENTIFICATION</scope>
    <source>
        <strain evidence="3">ATCC 64411</strain>
    </source>
</reference>